<dbReference type="AlphaFoldDB" id="A0A3L9KYB1"/>
<evidence type="ECO:0000256" key="1">
    <source>
        <dbReference type="ARBA" id="ARBA00007532"/>
    </source>
</evidence>
<keyword evidence="9" id="KW-0547">Nucleotide-binding</keyword>
<dbReference type="InterPro" id="IPR004099">
    <property type="entry name" value="Pyr_nucl-diS_OxRdtase_dimer"/>
</dbReference>
<dbReference type="EMBL" id="RDEX01000004">
    <property type="protein sequence ID" value="RLY91221.1"/>
    <property type="molecule type" value="Genomic_DNA"/>
</dbReference>
<gene>
    <name evidence="14" type="ORF">EAE32_11410</name>
</gene>
<dbReference type="PANTHER" id="PTHR22912:SF217">
    <property type="entry name" value="DIHYDROLIPOYL DEHYDROGENASE"/>
    <property type="match status" value="1"/>
</dbReference>
<dbReference type="GO" id="GO:0050660">
    <property type="term" value="F:flavin adenine dinucleotide binding"/>
    <property type="evidence" value="ECO:0007669"/>
    <property type="project" value="TreeGrafter"/>
</dbReference>
<comment type="caution">
    <text evidence="14">The sequence shown here is derived from an EMBL/GenBank/DDBJ whole genome shotgun (WGS) entry which is preliminary data.</text>
</comment>
<evidence type="ECO:0000256" key="5">
    <source>
        <dbReference type="ARBA" id="ARBA00023027"/>
    </source>
</evidence>
<evidence type="ECO:0000313" key="15">
    <source>
        <dbReference type="Proteomes" id="UP000277871"/>
    </source>
</evidence>
<dbReference type="InterPro" id="IPR012999">
    <property type="entry name" value="Pyr_OxRdtase_I_AS"/>
</dbReference>
<dbReference type="GO" id="GO:0006103">
    <property type="term" value="P:2-oxoglutarate metabolic process"/>
    <property type="evidence" value="ECO:0007669"/>
    <property type="project" value="TreeGrafter"/>
</dbReference>
<feature type="domain" description="FAD/NAD(P)-binding" evidence="13">
    <location>
        <begin position="4"/>
        <end position="327"/>
    </location>
</feature>
<dbReference type="Gene3D" id="3.30.390.30">
    <property type="match status" value="1"/>
</dbReference>
<dbReference type="InterPro" id="IPR001100">
    <property type="entry name" value="Pyr_nuc-diS_OxRdtase"/>
</dbReference>
<dbReference type="GO" id="GO:0050627">
    <property type="term" value="F:mycothione reductase [NAD(P)H] activity"/>
    <property type="evidence" value="ECO:0007669"/>
    <property type="project" value="UniProtKB-EC"/>
</dbReference>
<evidence type="ECO:0000256" key="3">
    <source>
        <dbReference type="ARBA" id="ARBA00022827"/>
    </source>
</evidence>
<dbReference type="GO" id="GO:0004148">
    <property type="term" value="F:dihydrolipoyl dehydrogenase (NADH) activity"/>
    <property type="evidence" value="ECO:0007669"/>
    <property type="project" value="TreeGrafter"/>
</dbReference>
<dbReference type="PIRSF" id="PIRSF000350">
    <property type="entry name" value="Mercury_reductase_MerA"/>
    <property type="match status" value="1"/>
</dbReference>
<name>A0A3L9KYB1_9MICC</name>
<evidence type="ECO:0000256" key="11">
    <source>
        <dbReference type="RuleBase" id="RU003691"/>
    </source>
</evidence>
<dbReference type="PROSITE" id="PS00076">
    <property type="entry name" value="PYRIDINE_REDOX_1"/>
    <property type="match status" value="1"/>
</dbReference>
<keyword evidence="5 9" id="KW-0520">NAD</keyword>
<feature type="active site" description="Proton acceptor" evidence="8">
    <location>
        <position position="452"/>
    </location>
</feature>
<dbReference type="EC" id="1.8.1.15" evidence="14"/>
<evidence type="ECO:0000259" key="12">
    <source>
        <dbReference type="Pfam" id="PF02852"/>
    </source>
</evidence>
<feature type="domain" description="Pyridine nucleotide-disulphide oxidoreductase dimerisation" evidence="12">
    <location>
        <begin position="349"/>
        <end position="462"/>
    </location>
</feature>
<dbReference type="RefSeq" id="WP_121865287.1">
    <property type="nucleotide sequence ID" value="NZ_RDEX01000004.1"/>
</dbReference>
<dbReference type="Pfam" id="PF02852">
    <property type="entry name" value="Pyr_redox_dim"/>
    <property type="match status" value="1"/>
</dbReference>
<evidence type="ECO:0000256" key="2">
    <source>
        <dbReference type="ARBA" id="ARBA00022630"/>
    </source>
</evidence>
<feature type="binding site" evidence="9">
    <location>
        <begin position="174"/>
        <end position="181"/>
    </location>
    <ligand>
        <name>NAD(+)</name>
        <dbReference type="ChEBI" id="CHEBI:57540"/>
    </ligand>
</feature>
<dbReference type="InterPro" id="IPR036188">
    <property type="entry name" value="FAD/NAD-bd_sf"/>
</dbReference>
<keyword evidence="2 11" id="KW-0285">Flavoprotein</keyword>
<proteinExistence type="inferred from homology"/>
<accession>A0A3L9KYB1</accession>
<comment type="cofactor">
    <cofactor evidence="9">
        <name>FAD</name>
        <dbReference type="ChEBI" id="CHEBI:57692"/>
    </cofactor>
    <text evidence="9">Binds 1 FAD per subunit.</text>
</comment>
<dbReference type="Gene3D" id="3.50.50.60">
    <property type="entry name" value="FAD/NAD(P)-binding domain"/>
    <property type="match status" value="2"/>
</dbReference>
<keyword evidence="4 11" id="KW-0560">Oxidoreductase</keyword>
<dbReference type="SUPFAM" id="SSF51905">
    <property type="entry name" value="FAD/NAD(P)-binding domain"/>
    <property type="match status" value="1"/>
</dbReference>
<dbReference type="PRINTS" id="PR00368">
    <property type="entry name" value="FADPNR"/>
</dbReference>
<evidence type="ECO:0000259" key="13">
    <source>
        <dbReference type="Pfam" id="PF07992"/>
    </source>
</evidence>
<dbReference type="InterPro" id="IPR023753">
    <property type="entry name" value="FAD/NAD-binding_dom"/>
</dbReference>
<feature type="binding site" evidence="9">
    <location>
        <position position="48"/>
    </location>
    <ligand>
        <name>FAD</name>
        <dbReference type="ChEBI" id="CHEBI:57692"/>
    </ligand>
</feature>
<reference evidence="14 15" key="1">
    <citation type="submission" date="2018-10" db="EMBL/GenBank/DDBJ databases">
        <title>Kocuria tytonicola, new bacteria from the preen glands of American barn owls (Tyto furcata).</title>
        <authorList>
            <person name="Braun M.S."/>
            <person name="Wang E."/>
            <person name="Zimmermann S."/>
            <person name="Boutin S."/>
            <person name="Wagner H."/>
            <person name="Wink M."/>
        </authorList>
    </citation>
    <scope>NUCLEOTIDE SEQUENCE [LARGE SCALE GENOMIC DNA]</scope>
    <source>
        <strain evidence="14 15">473</strain>
    </source>
</reference>
<feature type="disulfide bond" description="Redox-active" evidence="10">
    <location>
        <begin position="39"/>
        <end position="44"/>
    </location>
</feature>
<dbReference type="SUPFAM" id="SSF55424">
    <property type="entry name" value="FAD/NAD-linked reductases, dimerisation (C-terminal) domain"/>
    <property type="match status" value="1"/>
</dbReference>
<keyword evidence="15" id="KW-1185">Reference proteome</keyword>
<evidence type="ECO:0000256" key="10">
    <source>
        <dbReference type="PIRSR" id="PIRSR000350-4"/>
    </source>
</evidence>
<evidence type="ECO:0000256" key="4">
    <source>
        <dbReference type="ARBA" id="ARBA00023002"/>
    </source>
</evidence>
<feature type="binding site" evidence="9">
    <location>
        <position position="267"/>
    </location>
    <ligand>
        <name>NAD(+)</name>
        <dbReference type="ChEBI" id="CHEBI:57540"/>
    </ligand>
</feature>
<protein>
    <submittedName>
        <fullName evidence="14">Mycothione reductase</fullName>
        <ecNumber evidence="14">1.8.1.15</ecNumber>
    </submittedName>
</protein>
<sequence length="476" mass="51551">MRSFDLIIVGSGSGNSLLTDEYRGLDVAIVEPGRFGGTCLNVGCIPTKMYVYPATVAEQARDAARLGVDASIDRVDWRGMRDRIFGRIDAISEGGLQFRESLENVTVIREYVHLVAPHVLETDSGQRITAPRIVLANGSRVRLPDVPGTDLPGVHTSDTVMRLPEQPRDVVVVGGGYIAAEFCHVFQGLGSSVTQLNRSHRLLRAHDDTIAERFAREAAQQWDLQLGWSITGIERAADGRPTVAALATDGSGTRWERTADVVLLATGRTPNADTLDPAAAQLDVTDRGLLAVDEQQRVLSQGEPVEGLWALGDVCSPHQLKHVANAEARVVSHNVVHPEDPRAMDPRAVPSAVFTEPQIASVGMTERAAREWAREHGTEITVKEQDFGGVAYGWAMEDHVGICKLVADSRTGELLGAHLIGRDASNLIQPLVQGMAFGLRVHEMARGQYWIHPALAEVVENALLGLDVPGQRPDAS</sequence>
<evidence type="ECO:0000256" key="6">
    <source>
        <dbReference type="ARBA" id="ARBA00023157"/>
    </source>
</evidence>
<keyword evidence="3 9" id="KW-0274">FAD</keyword>
<organism evidence="14 15">
    <name type="scientific">Kocuria tytonicola</name>
    <dbReference type="NCBI Taxonomy" id="2055946"/>
    <lineage>
        <taxon>Bacteria</taxon>
        <taxon>Bacillati</taxon>
        <taxon>Actinomycetota</taxon>
        <taxon>Actinomycetes</taxon>
        <taxon>Micrococcales</taxon>
        <taxon>Micrococcaceae</taxon>
        <taxon>Kocuria</taxon>
    </lineage>
</organism>
<evidence type="ECO:0000256" key="8">
    <source>
        <dbReference type="PIRSR" id="PIRSR000350-2"/>
    </source>
</evidence>
<dbReference type="Proteomes" id="UP000277871">
    <property type="component" value="Unassembled WGS sequence"/>
</dbReference>
<dbReference type="InterPro" id="IPR050151">
    <property type="entry name" value="Class-I_Pyr_Nuc-Dis_Oxidored"/>
</dbReference>
<keyword evidence="7 11" id="KW-0676">Redox-active center</keyword>
<dbReference type="InterPro" id="IPR016156">
    <property type="entry name" value="FAD/NAD-linked_Rdtase_dimer_sf"/>
</dbReference>
<evidence type="ECO:0000256" key="9">
    <source>
        <dbReference type="PIRSR" id="PIRSR000350-3"/>
    </source>
</evidence>
<dbReference type="NCBIfam" id="NF005884">
    <property type="entry name" value="PRK07846.1"/>
    <property type="match status" value="1"/>
</dbReference>
<dbReference type="Pfam" id="PF07992">
    <property type="entry name" value="Pyr_redox_2"/>
    <property type="match status" value="1"/>
</dbReference>
<feature type="binding site" evidence="9">
    <location>
        <position position="313"/>
    </location>
    <ligand>
        <name>FAD</name>
        <dbReference type="ChEBI" id="CHEBI:57692"/>
    </ligand>
</feature>
<comment type="similarity">
    <text evidence="1 11">Belongs to the class-I pyridine nucleotide-disulfide oxidoreductase family.</text>
</comment>
<dbReference type="PANTHER" id="PTHR22912">
    <property type="entry name" value="DISULFIDE OXIDOREDUCTASE"/>
    <property type="match status" value="1"/>
</dbReference>
<evidence type="ECO:0000313" key="14">
    <source>
        <dbReference type="EMBL" id="RLY91221.1"/>
    </source>
</evidence>
<dbReference type="PRINTS" id="PR00411">
    <property type="entry name" value="PNDRDTASEI"/>
</dbReference>
<keyword evidence="6" id="KW-1015">Disulfide bond</keyword>
<evidence type="ECO:0000256" key="7">
    <source>
        <dbReference type="ARBA" id="ARBA00023284"/>
    </source>
</evidence>